<comment type="cofactor">
    <cofactor evidence="1">
        <name>Mg(2+)</name>
        <dbReference type="ChEBI" id="CHEBI:18420"/>
    </cofactor>
</comment>
<dbReference type="PANTHER" id="PTHR43771:SF2">
    <property type="entry name" value="PHOSPHOMANNOMUTASE_PHOSPHOGLUCOMUTASE"/>
    <property type="match status" value="1"/>
</dbReference>
<comment type="similarity">
    <text evidence="2">Belongs to the phosphohexose mutase family.</text>
</comment>
<name>A0A0K2GFY5_NITMO</name>
<organism evidence="11 12">
    <name type="scientific">Nitrospira moscoviensis</name>
    <dbReference type="NCBI Taxonomy" id="42253"/>
    <lineage>
        <taxon>Bacteria</taxon>
        <taxon>Pseudomonadati</taxon>
        <taxon>Nitrospirota</taxon>
        <taxon>Nitrospiria</taxon>
        <taxon>Nitrospirales</taxon>
        <taxon>Nitrospiraceae</taxon>
        <taxon>Nitrospira</taxon>
    </lineage>
</organism>
<sequence length="477" mass="51895">MGLFREYDLRGIVGQDLTEAVAEQVGRAYCTHVQGRNVKTVSVGRDGRLSSPSLHQALVRGLLAGGLNVIDIGVCPSPLVYFSLFTLPVDGGIMITGSHNAAEYNGFKICVGKEAIHGEEIQTLRRVMEAGRFVSGSGRLSEHPIVPDYLAHIKKSFAGVNAGHLHVVIDCGNGAAALVAKQALELLGCTVTGMYCELDGRFPNHHPDPTVLENLADLMQAVSDHKAHVGIGYDGDADRIGAIDEQGRVLWGDRLLVIYAREILAARPGSTIISEVKASQSLYDDIAQRGGRPIMWKTGHSLIKAKMKEEAAVLAGEMSGHMFFADRYFGYDDAIYASCRLVEILAKEKKPLSALVADLPATVVTPEIRVDMPEAIKFTVVERIRGAFERYLQAKQALGPSSLRLRDVITIDGVRAVFEQGWGLIRASNTQPALVLRFEAVSDHHLAEIRDIIESELAHARSIPSSLPSPPEGERRR</sequence>
<dbReference type="InterPro" id="IPR005844">
    <property type="entry name" value="A-D-PHexomutase_a/b/a-I"/>
</dbReference>
<dbReference type="EMBL" id="CP011801">
    <property type="protein sequence ID" value="ALA59868.1"/>
    <property type="molecule type" value="Genomic_DNA"/>
</dbReference>
<dbReference type="Pfam" id="PF02880">
    <property type="entry name" value="PGM_PMM_III"/>
    <property type="match status" value="1"/>
</dbReference>
<keyword evidence="5" id="KW-0460">Magnesium</keyword>
<dbReference type="EC" id="5.4.2.2" evidence="11"/>
<keyword evidence="4" id="KW-0479">Metal-binding</keyword>
<dbReference type="SUPFAM" id="SSF55957">
    <property type="entry name" value="Phosphoglucomutase, C-terminal domain"/>
    <property type="match status" value="1"/>
</dbReference>
<feature type="domain" description="Alpha-D-phosphohexomutase alpha/beta/alpha" evidence="10">
    <location>
        <begin position="251"/>
        <end position="361"/>
    </location>
</feature>
<dbReference type="GO" id="GO:0004615">
    <property type="term" value="F:phosphomannomutase activity"/>
    <property type="evidence" value="ECO:0007669"/>
    <property type="project" value="UniProtKB-EC"/>
</dbReference>
<feature type="domain" description="Alpha-D-phosphohexomutase alpha/beta/alpha" evidence="9">
    <location>
        <begin position="148"/>
        <end position="247"/>
    </location>
</feature>
<evidence type="ECO:0000259" key="9">
    <source>
        <dbReference type="Pfam" id="PF02879"/>
    </source>
</evidence>
<dbReference type="Gene3D" id="3.40.120.10">
    <property type="entry name" value="Alpha-D-Glucose-1,6-Bisphosphate, subunit A, domain 3"/>
    <property type="match status" value="3"/>
</dbReference>
<dbReference type="InterPro" id="IPR005845">
    <property type="entry name" value="A-D-PHexomutase_a/b/a-II"/>
</dbReference>
<feature type="domain" description="Alpha-D-phosphohexomutase alpha/beta/alpha" evidence="8">
    <location>
        <begin position="3"/>
        <end position="129"/>
    </location>
</feature>
<gene>
    <name evidence="11" type="primary">manB</name>
    <name evidence="11" type="synonym">pgm</name>
    <name evidence="11" type="ORF">NITMOv2_3476</name>
</gene>
<dbReference type="InterPro" id="IPR005846">
    <property type="entry name" value="A-D-PHexomutase_a/b/a-III"/>
</dbReference>
<dbReference type="Pfam" id="PF02879">
    <property type="entry name" value="PGM_PMM_II"/>
    <property type="match status" value="1"/>
</dbReference>
<feature type="domain" description="Alpha-D-phosphohexomutase C-terminal" evidence="7">
    <location>
        <begin position="367"/>
        <end position="453"/>
    </location>
</feature>
<keyword evidence="6 11" id="KW-0413">Isomerase</keyword>
<dbReference type="PATRIC" id="fig|42253.5.peg.3429"/>
<dbReference type="Gene3D" id="3.30.310.50">
    <property type="entry name" value="Alpha-D-phosphohexomutase, C-terminal domain"/>
    <property type="match status" value="1"/>
</dbReference>
<evidence type="ECO:0000256" key="1">
    <source>
        <dbReference type="ARBA" id="ARBA00001946"/>
    </source>
</evidence>
<protein>
    <submittedName>
        <fullName evidence="11">Bifunctional Phosphomannomutase/phosphoglucomutase</fullName>
        <ecNumber evidence="11">5.4.2.2</ecNumber>
        <ecNumber evidence="11">5.4.2.8</ecNumber>
    </submittedName>
</protein>
<reference evidence="11 12" key="1">
    <citation type="journal article" date="2015" name="Proc. Natl. Acad. Sci. U.S.A.">
        <title>Expanded metabolic versatility of ubiquitous nitrite-oxidizing bacteria from the genus Nitrospira.</title>
        <authorList>
            <person name="Koch H."/>
            <person name="Lucker S."/>
            <person name="Albertsen M."/>
            <person name="Kitzinger K."/>
            <person name="Herbold C."/>
            <person name="Spieck E."/>
            <person name="Nielsen P.H."/>
            <person name="Wagner M."/>
            <person name="Daims H."/>
        </authorList>
    </citation>
    <scope>NUCLEOTIDE SEQUENCE [LARGE SCALE GENOMIC DNA]</scope>
    <source>
        <strain evidence="11 12">NSP M-1</strain>
    </source>
</reference>
<dbReference type="GO" id="GO:0004614">
    <property type="term" value="F:phosphoglucomutase activity"/>
    <property type="evidence" value="ECO:0007669"/>
    <property type="project" value="UniProtKB-EC"/>
</dbReference>
<evidence type="ECO:0000256" key="4">
    <source>
        <dbReference type="ARBA" id="ARBA00022723"/>
    </source>
</evidence>
<evidence type="ECO:0000256" key="5">
    <source>
        <dbReference type="ARBA" id="ARBA00022842"/>
    </source>
</evidence>
<dbReference type="PRINTS" id="PR00509">
    <property type="entry name" value="PGMPMM"/>
</dbReference>
<keyword evidence="12" id="KW-1185">Reference proteome</keyword>
<evidence type="ECO:0000259" key="10">
    <source>
        <dbReference type="Pfam" id="PF02880"/>
    </source>
</evidence>
<dbReference type="GO" id="GO:0005975">
    <property type="term" value="P:carbohydrate metabolic process"/>
    <property type="evidence" value="ECO:0007669"/>
    <property type="project" value="InterPro"/>
</dbReference>
<dbReference type="Proteomes" id="UP000069205">
    <property type="component" value="Chromosome"/>
</dbReference>
<evidence type="ECO:0000313" key="12">
    <source>
        <dbReference type="Proteomes" id="UP000069205"/>
    </source>
</evidence>
<dbReference type="SUPFAM" id="SSF53738">
    <property type="entry name" value="Phosphoglucomutase, first 3 domains"/>
    <property type="match status" value="3"/>
</dbReference>
<dbReference type="PANTHER" id="PTHR43771">
    <property type="entry name" value="PHOSPHOMANNOMUTASE"/>
    <property type="match status" value="1"/>
</dbReference>
<dbReference type="KEGG" id="nmv:NITMOv2_3476"/>
<evidence type="ECO:0000256" key="6">
    <source>
        <dbReference type="ARBA" id="ARBA00023235"/>
    </source>
</evidence>
<evidence type="ECO:0000256" key="3">
    <source>
        <dbReference type="ARBA" id="ARBA00022553"/>
    </source>
</evidence>
<dbReference type="CDD" id="cd03089">
    <property type="entry name" value="PMM_PGM"/>
    <property type="match status" value="1"/>
</dbReference>
<dbReference type="AlphaFoldDB" id="A0A0K2GFY5"/>
<dbReference type="EC" id="5.4.2.8" evidence="11"/>
<evidence type="ECO:0000313" key="11">
    <source>
        <dbReference type="EMBL" id="ALA59868.1"/>
    </source>
</evidence>
<evidence type="ECO:0000256" key="2">
    <source>
        <dbReference type="ARBA" id="ARBA00010231"/>
    </source>
</evidence>
<accession>A0A0K2GFY5</accession>
<dbReference type="GO" id="GO:0046872">
    <property type="term" value="F:metal ion binding"/>
    <property type="evidence" value="ECO:0007669"/>
    <property type="project" value="UniProtKB-KW"/>
</dbReference>
<dbReference type="Pfam" id="PF02878">
    <property type="entry name" value="PGM_PMM_I"/>
    <property type="match status" value="1"/>
</dbReference>
<dbReference type="InterPro" id="IPR005843">
    <property type="entry name" value="A-D-PHexomutase_C"/>
</dbReference>
<evidence type="ECO:0000259" key="7">
    <source>
        <dbReference type="Pfam" id="PF00408"/>
    </source>
</evidence>
<evidence type="ECO:0000259" key="8">
    <source>
        <dbReference type="Pfam" id="PF02878"/>
    </source>
</evidence>
<dbReference type="OrthoDB" id="9806956at2"/>
<proteinExistence type="inferred from homology"/>
<dbReference type="InterPro" id="IPR036900">
    <property type="entry name" value="A-D-PHexomutase_C_sf"/>
</dbReference>
<dbReference type="Pfam" id="PF00408">
    <property type="entry name" value="PGM_PMM_IV"/>
    <property type="match status" value="1"/>
</dbReference>
<dbReference type="RefSeq" id="WP_053380813.1">
    <property type="nucleotide sequence ID" value="NZ_CP011801.1"/>
</dbReference>
<dbReference type="InterPro" id="IPR005841">
    <property type="entry name" value="Alpha-D-phosphohexomutase_SF"/>
</dbReference>
<keyword evidence="3" id="KW-0597">Phosphoprotein</keyword>
<dbReference type="InterPro" id="IPR016055">
    <property type="entry name" value="A-D-PHexomutase_a/b/a-I/II/III"/>
</dbReference>
<dbReference type="STRING" id="42253.NITMOv2_3476"/>